<protein>
    <recommendedName>
        <fullName evidence="3">F-box domain-containing protein</fullName>
    </recommendedName>
</protein>
<evidence type="ECO:0000313" key="2">
    <source>
        <dbReference type="Proteomes" id="UP000807306"/>
    </source>
</evidence>
<name>A0A9P6E3B0_9AGAR</name>
<gene>
    <name evidence="1" type="ORF">CPB83DRAFT_865287</name>
</gene>
<dbReference type="Proteomes" id="UP000807306">
    <property type="component" value="Unassembled WGS sequence"/>
</dbReference>
<organism evidence="1 2">
    <name type="scientific">Crepidotus variabilis</name>
    <dbReference type="NCBI Taxonomy" id="179855"/>
    <lineage>
        <taxon>Eukaryota</taxon>
        <taxon>Fungi</taxon>
        <taxon>Dikarya</taxon>
        <taxon>Basidiomycota</taxon>
        <taxon>Agaricomycotina</taxon>
        <taxon>Agaricomycetes</taxon>
        <taxon>Agaricomycetidae</taxon>
        <taxon>Agaricales</taxon>
        <taxon>Agaricineae</taxon>
        <taxon>Crepidotaceae</taxon>
        <taxon>Crepidotus</taxon>
    </lineage>
</organism>
<proteinExistence type="predicted"/>
<dbReference type="OrthoDB" id="3365698at2759"/>
<dbReference type="AlphaFoldDB" id="A0A9P6E3B0"/>
<sequence length="503" mass="57329">MSLAVFDEEIVTTRAMLDEHPDTRCALLTKVNATHDPMGHRLPVEVVSNIFQHCLPESPSPDTFQGISKEFKTDHEFFQTTAKLTNVNRNWRDIAHSTPGLWNSIFLDFTRWSLSEDRLAVLLTNLKQCIQRSGDLLLSIRITAKEDPILVLYCVQMLEVLCLEAHRWRSLCISAPRKVITVISTRPFPKGSPYLDCIILNSHNRVTPDDRVLKFDTVRAPLLAPSYLSIRTISFSTSTFDFTRLTYIALGSIANSKIVCLLDFWPKLTTLECQLCNDDQPFSSNPTLTHPSLKTLKLTIVDAIPNLLSNIILPSLETLICRFEFSSNARSILYDFLFHSNSSLRTLSVDTQCGEQDFIELLHLTPGLYHLRIHSEITSRFFHYLGETACLCEDQDVFLPHLRSIAFSLNIFQEEAFSWSFLRSLVPAISSTGSKCRPLPQVTIYVDNLRLKLIDRLNLLEFIVGGLEIMVYSKGDYKKKNQLYDYKPLADALAMLRARSFPE</sequence>
<reference evidence="1" key="1">
    <citation type="submission" date="2020-11" db="EMBL/GenBank/DDBJ databases">
        <authorList>
            <consortium name="DOE Joint Genome Institute"/>
            <person name="Ahrendt S."/>
            <person name="Riley R."/>
            <person name="Andreopoulos W."/>
            <person name="Labutti K."/>
            <person name="Pangilinan J."/>
            <person name="Ruiz-Duenas F.J."/>
            <person name="Barrasa J.M."/>
            <person name="Sanchez-Garcia M."/>
            <person name="Camarero S."/>
            <person name="Miyauchi S."/>
            <person name="Serrano A."/>
            <person name="Linde D."/>
            <person name="Babiker R."/>
            <person name="Drula E."/>
            <person name="Ayuso-Fernandez I."/>
            <person name="Pacheco R."/>
            <person name="Padilla G."/>
            <person name="Ferreira P."/>
            <person name="Barriuso J."/>
            <person name="Kellner H."/>
            <person name="Castanera R."/>
            <person name="Alfaro M."/>
            <person name="Ramirez L."/>
            <person name="Pisabarro A.G."/>
            <person name="Kuo A."/>
            <person name="Tritt A."/>
            <person name="Lipzen A."/>
            <person name="He G."/>
            <person name="Yan M."/>
            <person name="Ng V."/>
            <person name="Cullen D."/>
            <person name="Martin F."/>
            <person name="Rosso M.-N."/>
            <person name="Henrissat B."/>
            <person name="Hibbett D."/>
            <person name="Martinez A.T."/>
            <person name="Grigoriev I.V."/>
        </authorList>
    </citation>
    <scope>NUCLEOTIDE SEQUENCE</scope>
    <source>
        <strain evidence="1">CBS 506.95</strain>
    </source>
</reference>
<keyword evidence="2" id="KW-1185">Reference proteome</keyword>
<accession>A0A9P6E3B0</accession>
<dbReference type="EMBL" id="MU157994">
    <property type="protein sequence ID" value="KAF9521737.1"/>
    <property type="molecule type" value="Genomic_DNA"/>
</dbReference>
<evidence type="ECO:0008006" key="3">
    <source>
        <dbReference type="Google" id="ProtNLM"/>
    </source>
</evidence>
<comment type="caution">
    <text evidence="1">The sequence shown here is derived from an EMBL/GenBank/DDBJ whole genome shotgun (WGS) entry which is preliminary data.</text>
</comment>
<evidence type="ECO:0000313" key="1">
    <source>
        <dbReference type="EMBL" id="KAF9521737.1"/>
    </source>
</evidence>